<dbReference type="Proteomes" id="UP000814033">
    <property type="component" value="Unassembled WGS sequence"/>
</dbReference>
<evidence type="ECO:0000313" key="1">
    <source>
        <dbReference type="EMBL" id="KAI0042305.1"/>
    </source>
</evidence>
<accession>A0ACB8RE69</accession>
<name>A0ACB8RE69_9AGAM</name>
<reference evidence="1" key="2">
    <citation type="journal article" date="2022" name="New Phytol.">
        <title>Evolutionary transition to the ectomycorrhizal habit in the genomes of a hyperdiverse lineage of mushroom-forming fungi.</title>
        <authorList>
            <person name="Looney B."/>
            <person name="Miyauchi S."/>
            <person name="Morin E."/>
            <person name="Drula E."/>
            <person name="Courty P.E."/>
            <person name="Kohler A."/>
            <person name="Kuo A."/>
            <person name="LaButti K."/>
            <person name="Pangilinan J."/>
            <person name="Lipzen A."/>
            <person name="Riley R."/>
            <person name="Andreopoulos W."/>
            <person name="He G."/>
            <person name="Johnson J."/>
            <person name="Nolan M."/>
            <person name="Tritt A."/>
            <person name="Barry K.W."/>
            <person name="Grigoriev I.V."/>
            <person name="Nagy L.G."/>
            <person name="Hibbett D."/>
            <person name="Henrissat B."/>
            <person name="Matheny P.B."/>
            <person name="Labbe J."/>
            <person name="Martin F.M."/>
        </authorList>
    </citation>
    <scope>NUCLEOTIDE SEQUENCE</scope>
    <source>
        <strain evidence="1">FP105234-sp</strain>
    </source>
</reference>
<keyword evidence="2" id="KW-1185">Reference proteome</keyword>
<reference evidence="1" key="1">
    <citation type="submission" date="2021-02" db="EMBL/GenBank/DDBJ databases">
        <authorList>
            <consortium name="DOE Joint Genome Institute"/>
            <person name="Ahrendt S."/>
            <person name="Looney B.P."/>
            <person name="Miyauchi S."/>
            <person name="Morin E."/>
            <person name="Drula E."/>
            <person name="Courty P.E."/>
            <person name="Chicoki N."/>
            <person name="Fauchery L."/>
            <person name="Kohler A."/>
            <person name="Kuo A."/>
            <person name="Labutti K."/>
            <person name="Pangilinan J."/>
            <person name="Lipzen A."/>
            <person name="Riley R."/>
            <person name="Andreopoulos W."/>
            <person name="He G."/>
            <person name="Johnson J."/>
            <person name="Barry K.W."/>
            <person name="Grigoriev I.V."/>
            <person name="Nagy L."/>
            <person name="Hibbett D."/>
            <person name="Henrissat B."/>
            <person name="Matheny P.B."/>
            <person name="Labbe J."/>
            <person name="Martin F."/>
        </authorList>
    </citation>
    <scope>NUCLEOTIDE SEQUENCE</scope>
    <source>
        <strain evidence="1">FP105234-sp</strain>
    </source>
</reference>
<dbReference type="EMBL" id="MU276073">
    <property type="protein sequence ID" value="KAI0042305.1"/>
    <property type="molecule type" value="Genomic_DNA"/>
</dbReference>
<protein>
    <submittedName>
        <fullName evidence="1">Uncharacterized protein</fullName>
    </submittedName>
</protein>
<comment type="caution">
    <text evidence="1">The sequence shown here is derived from an EMBL/GenBank/DDBJ whole genome shotgun (WGS) entry which is preliminary data.</text>
</comment>
<feature type="non-terminal residue" evidence="1">
    <location>
        <position position="1"/>
    </location>
</feature>
<gene>
    <name evidence="1" type="ORF">FA95DRAFT_1564452</name>
</gene>
<organism evidence="1 2">
    <name type="scientific">Auriscalpium vulgare</name>
    <dbReference type="NCBI Taxonomy" id="40419"/>
    <lineage>
        <taxon>Eukaryota</taxon>
        <taxon>Fungi</taxon>
        <taxon>Dikarya</taxon>
        <taxon>Basidiomycota</taxon>
        <taxon>Agaricomycotina</taxon>
        <taxon>Agaricomycetes</taxon>
        <taxon>Russulales</taxon>
        <taxon>Auriscalpiaceae</taxon>
        <taxon>Auriscalpium</taxon>
    </lineage>
</organism>
<evidence type="ECO:0000313" key="2">
    <source>
        <dbReference type="Proteomes" id="UP000814033"/>
    </source>
</evidence>
<proteinExistence type="predicted"/>
<sequence length="214" mass="23916">IRSMHTSNTPGWPLESLIDGTGVQLHYIRPYNRRSLYYPSVLSSLDQDRRHFTGSFAIPKVAVESRASPVGLFVPRVIARTLPADWHRLGPRPIAMTGGSLVTSTSTSNTTGLKSWCLFSNLLLWYGSSPRGHSAGSLDALRTLFDAFSVHPRFQITIDGRSHLGSKHCQTKGKSIREEMTHPRRRQPCPVRRGNHAMVPDYELPIQTDKCAAR</sequence>